<keyword evidence="3" id="KW-1185">Reference proteome</keyword>
<keyword evidence="2" id="KW-0378">Hydrolase</keyword>
<reference evidence="2 3" key="1">
    <citation type="submission" date="2023-12" db="EMBL/GenBank/DDBJ databases">
        <title>Description of new species of Mycobacterium terrae complex isolated from sewage at the Sao Paulo Zoological Park Foundation in Brazil.</title>
        <authorList>
            <person name="Romagnoli C.L."/>
            <person name="Conceicao E.C."/>
            <person name="Machado E."/>
            <person name="Barreto L.B.P.F."/>
            <person name="Sharma A."/>
            <person name="Silva N.M."/>
            <person name="Marques L.E."/>
            <person name="Juliana M.A."/>
            <person name="Lourenco M.C.S."/>
            <person name="Digiampietri L.A."/>
            <person name="Suffys P.N."/>
            <person name="Viana-Niero C."/>
        </authorList>
    </citation>
    <scope>NUCLEOTIDE SEQUENCE [LARGE SCALE GENOMIC DNA]</scope>
    <source>
        <strain evidence="2 3">MYC017</strain>
    </source>
</reference>
<feature type="domain" description="AB hydrolase-1" evidence="1">
    <location>
        <begin position="37"/>
        <end position="272"/>
    </location>
</feature>
<gene>
    <name evidence="2" type="ORF">K5L39_13935</name>
</gene>
<dbReference type="GO" id="GO:0016787">
    <property type="term" value="F:hydrolase activity"/>
    <property type="evidence" value="ECO:0007669"/>
    <property type="project" value="UniProtKB-KW"/>
</dbReference>
<protein>
    <submittedName>
        <fullName evidence="2">Alpha/beta hydrolase</fullName>
    </submittedName>
</protein>
<dbReference type="PANTHER" id="PTHR43194">
    <property type="entry name" value="HYDROLASE ALPHA/BETA FOLD FAMILY"/>
    <property type="match status" value="1"/>
</dbReference>
<evidence type="ECO:0000313" key="3">
    <source>
        <dbReference type="Proteomes" id="UP001299283"/>
    </source>
</evidence>
<organism evidence="2 3">
    <name type="scientific">[Mycobacterium] vasticus</name>
    <dbReference type="NCBI Taxonomy" id="2875777"/>
    <lineage>
        <taxon>Bacteria</taxon>
        <taxon>Bacillati</taxon>
        <taxon>Actinomycetota</taxon>
        <taxon>Actinomycetes</taxon>
        <taxon>Mycobacteriales</taxon>
        <taxon>Mycobacteriaceae</taxon>
        <taxon>Mycolicibacter</taxon>
    </lineage>
</organism>
<dbReference type="PANTHER" id="PTHR43194:SF2">
    <property type="entry name" value="PEROXISOMAL MEMBRANE PROTEIN LPX1"/>
    <property type="match status" value="1"/>
</dbReference>
<dbReference type="SUPFAM" id="SSF53474">
    <property type="entry name" value="alpha/beta-Hydrolases"/>
    <property type="match status" value="1"/>
</dbReference>
<sequence length="291" mass="30778">MHPDWSAEETAGLTWVEVDTDLRLAVRRWGPSEAPTVLLLPGGGQTWRSWAATGQRLVRDGFQVLLMDFRGHGDSDWSVVGDYTTDTLVSDVRAVIAGLATPPVLVGASMGAMLGLLAEGESRGGLLSGLVVVDYAPSRSSAGLGKILDFMSGQDDGFASVEEAAQRLGLFRGSRPPGDLSGLRAQLRSGTDGRLRWHWDPKFMTGKGVDSMATPDRARAAARGVKCPVLVVRGAISDVVSDSAAAELADLCGGRWLAVPRGSHKLVGEDNDVFGSAVLDFLHTDVAQAAR</sequence>
<dbReference type="InterPro" id="IPR029058">
    <property type="entry name" value="AB_hydrolase_fold"/>
</dbReference>
<dbReference type="Pfam" id="PF12697">
    <property type="entry name" value="Abhydrolase_6"/>
    <property type="match status" value="1"/>
</dbReference>
<evidence type="ECO:0000259" key="1">
    <source>
        <dbReference type="Pfam" id="PF12697"/>
    </source>
</evidence>
<dbReference type="EMBL" id="JAYJJQ010000012">
    <property type="protein sequence ID" value="MEB3070286.1"/>
    <property type="molecule type" value="Genomic_DNA"/>
</dbReference>
<evidence type="ECO:0000313" key="2">
    <source>
        <dbReference type="EMBL" id="MEB3070286.1"/>
    </source>
</evidence>
<name>A0ABU5YYR9_9MYCO</name>
<accession>A0ABU5YYR9</accession>
<proteinExistence type="predicted"/>
<dbReference type="InterPro" id="IPR000073">
    <property type="entry name" value="AB_hydrolase_1"/>
</dbReference>
<comment type="caution">
    <text evidence="2">The sequence shown here is derived from an EMBL/GenBank/DDBJ whole genome shotgun (WGS) entry which is preliminary data.</text>
</comment>
<dbReference type="Gene3D" id="3.40.50.1820">
    <property type="entry name" value="alpha/beta hydrolase"/>
    <property type="match status" value="1"/>
</dbReference>
<dbReference type="InterPro" id="IPR050228">
    <property type="entry name" value="Carboxylesterase_BioH"/>
</dbReference>
<dbReference type="Proteomes" id="UP001299283">
    <property type="component" value="Unassembled WGS sequence"/>
</dbReference>
<dbReference type="RefSeq" id="WP_225398659.1">
    <property type="nucleotide sequence ID" value="NZ_JAYJJQ010000012.1"/>
</dbReference>